<evidence type="ECO:0000259" key="12">
    <source>
        <dbReference type="PROSITE" id="PS50142"/>
    </source>
</evidence>
<feature type="region of interest" description="Disordered" evidence="10">
    <location>
        <begin position="1"/>
        <end position="21"/>
    </location>
</feature>
<dbReference type="Pfam" id="PF14622">
    <property type="entry name" value="Ribonucleas_3_3"/>
    <property type="match status" value="1"/>
</dbReference>
<dbReference type="GO" id="GO:0004525">
    <property type="term" value="F:ribonuclease III activity"/>
    <property type="evidence" value="ECO:0007669"/>
    <property type="project" value="UniProtKB-EC"/>
</dbReference>
<dbReference type="RefSeq" id="WP_385939251.1">
    <property type="nucleotide sequence ID" value="NZ_JBHSOZ010000003.1"/>
</dbReference>
<dbReference type="SUPFAM" id="SSF54768">
    <property type="entry name" value="dsRNA-binding domain-like"/>
    <property type="match status" value="1"/>
</dbReference>
<evidence type="ECO:0000256" key="5">
    <source>
        <dbReference type="ARBA" id="ARBA00022722"/>
    </source>
</evidence>
<gene>
    <name evidence="9 13" type="primary">rnc</name>
    <name evidence="13" type="ORF">ACFPU1_05260</name>
</gene>
<accession>A0ABW0YIK7</accession>
<dbReference type="PROSITE" id="PS50137">
    <property type="entry name" value="DS_RBD"/>
    <property type="match status" value="1"/>
</dbReference>
<dbReference type="SUPFAM" id="SSF69065">
    <property type="entry name" value="RNase III domain-like"/>
    <property type="match status" value="1"/>
</dbReference>
<keyword evidence="9" id="KW-0963">Cytoplasm</keyword>
<keyword evidence="9" id="KW-0698">rRNA processing</keyword>
<proteinExistence type="inferred from homology"/>
<keyword evidence="3 9" id="KW-0507">mRNA processing</keyword>
<comment type="subcellular location">
    <subcellularLocation>
        <location evidence="9">Cytoplasm</location>
    </subcellularLocation>
</comment>
<keyword evidence="8 9" id="KW-0694">RNA-binding</keyword>
<comment type="cofactor">
    <cofactor evidence="9">
        <name>Mg(2+)</name>
        <dbReference type="ChEBI" id="CHEBI:18420"/>
    </cofactor>
</comment>
<dbReference type="NCBIfam" id="TIGR02191">
    <property type="entry name" value="RNaseIII"/>
    <property type="match status" value="1"/>
</dbReference>
<name>A0ABW0YIK7_9BACI</name>
<keyword evidence="9" id="KW-0479">Metal-binding</keyword>
<evidence type="ECO:0000256" key="6">
    <source>
        <dbReference type="ARBA" id="ARBA00022759"/>
    </source>
</evidence>
<evidence type="ECO:0000256" key="8">
    <source>
        <dbReference type="ARBA" id="ARBA00022884"/>
    </source>
</evidence>
<dbReference type="Gene3D" id="3.30.160.20">
    <property type="match status" value="1"/>
</dbReference>
<dbReference type="CDD" id="cd00593">
    <property type="entry name" value="RIBOc"/>
    <property type="match status" value="1"/>
</dbReference>
<evidence type="ECO:0000256" key="10">
    <source>
        <dbReference type="SAM" id="MobiDB-lite"/>
    </source>
</evidence>
<feature type="active site" evidence="9">
    <location>
        <position position="147"/>
    </location>
</feature>
<dbReference type="HAMAP" id="MF_00104">
    <property type="entry name" value="RNase_III"/>
    <property type="match status" value="1"/>
</dbReference>
<evidence type="ECO:0000313" key="13">
    <source>
        <dbReference type="EMBL" id="MFC5712180.1"/>
    </source>
</evidence>
<evidence type="ECO:0000256" key="1">
    <source>
        <dbReference type="ARBA" id="ARBA00000109"/>
    </source>
</evidence>
<feature type="compositionally biased region" description="Basic residues" evidence="10">
    <location>
        <begin position="1"/>
        <end position="19"/>
    </location>
</feature>
<dbReference type="PROSITE" id="PS00517">
    <property type="entry name" value="RNASE_3_1"/>
    <property type="match status" value="1"/>
</dbReference>
<comment type="catalytic activity">
    <reaction evidence="1 9">
        <text>Endonucleolytic cleavage to 5'-phosphomonoester.</text>
        <dbReference type="EC" id="3.1.26.3"/>
    </reaction>
</comment>
<dbReference type="PANTHER" id="PTHR11207">
    <property type="entry name" value="RIBONUCLEASE III"/>
    <property type="match status" value="1"/>
</dbReference>
<evidence type="ECO:0000259" key="11">
    <source>
        <dbReference type="PROSITE" id="PS50137"/>
    </source>
</evidence>
<dbReference type="SMART" id="SM00535">
    <property type="entry name" value="RIBOc"/>
    <property type="match status" value="1"/>
</dbReference>
<evidence type="ECO:0000313" key="14">
    <source>
        <dbReference type="Proteomes" id="UP001596142"/>
    </source>
</evidence>
<dbReference type="CDD" id="cd10845">
    <property type="entry name" value="DSRM_RNAse_III_family"/>
    <property type="match status" value="1"/>
</dbReference>
<comment type="function">
    <text evidence="9">Digests double-stranded RNA. Involved in the processing of primary rRNA transcript to yield the immediate precursors to the large and small rRNAs (23S and 16S). Processes some mRNAs, and tRNAs when they are encoded in the rRNA operon. Processes pre-crRNA and tracrRNA of type II CRISPR loci if present in the organism.</text>
</comment>
<evidence type="ECO:0000256" key="7">
    <source>
        <dbReference type="ARBA" id="ARBA00022801"/>
    </source>
</evidence>
<comment type="subunit">
    <text evidence="9">Homodimer.</text>
</comment>
<protein>
    <recommendedName>
        <fullName evidence="9">Ribonuclease 3</fullName>
        <ecNumber evidence="9">3.1.26.3</ecNumber>
    </recommendedName>
    <alternativeName>
        <fullName evidence="9">Ribonuclease III</fullName>
        <shortName evidence="9">RNase III</shortName>
    </alternativeName>
</protein>
<organism evidence="13 14">
    <name type="scientific">Thalassorhabdus alkalitolerans</name>
    <dbReference type="NCBI Taxonomy" id="2282697"/>
    <lineage>
        <taxon>Bacteria</taxon>
        <taxon>Bacillati</taxon>
        <taxon>Bacillota</taxon>
        <taxon>Bacilli</taxon>
        <taxon>Bacillales</taxon>
        <taxon>Bacillaceae</taxon>
        <taxon>Thalassorhabdus</taxon>
    </lineage>
</organism>
<dbReference type="PROSITE" id="PS50142">
    <property type="entry name" value="RNASE_3_2"/>
    <property type="match status" value="1"/>
</dbReference>
<dbReference type="PANTHER" id="PTHR11207:SF0">
    <property type="entry name" value="RIBONUCLEASE 3"/>
    <property type="match status" value="1"/>
</dbReference>
<dbReference type="InterPro" id="IPR000999">
    <property type="entry name" value="RNase_III_dom"/>
</dbReference>
<feature type="active site" evidence="9">
    <location>
        <position position="75"/>
    </location>
</feature>
<keyword evidence="9" id="KW-0699">rRNA-binding</keyword>
<keyword evidence="9" id="KW-0460">Magnesium</keyword>
<keyword evidence="4 9" id="KW-0819">tRNA processing</keyword>
<feature type="domain" description="DRBM" evidence="11">
    <location>
        <begin position="184"/>
        <end position="253"/>
    </location>
</feature>
<dbReference type="Gene3D" id="1.10.1520.10">
    <property type="entry name" value="Ribonuclease III domain"/>
    <property type="match status" value="1"/>
</dbReference>
<evidence type="ECO:0000256" key="4">
    <source>
        <dbReference type="ARBA" id="ARBA00022694"/>
    </source>
</evidence>
<feature type="domain" description="RNase III" evidence="12">
    <location>
        <begin position="29"/>
        <end position="158"/>
    </location>
</feature>
<keyword evidence="5 9" id="KW-0540">Nuclease</keyword>
<evidence type="ECO:0000256" key="3">
    <source>
        <dbReference type="ARBA" id="ARBA00022664"/>
    </source>
</evidence>
<feature type="binding site" evidence="9">
    <location>
        <position position="147"/>
    </location>
    <ligand>
        <name>Mg(2+)</name>
        <dbReference type="ChEBI" id="CHEBI:18420"/>
    </ligand>
</feature>
<feature type="binding site" evidence="9">
    <location>
        <position position="144"/>
    </location>
    <ligand>
        <name>Mg(2+)</name>
        <dbReference type="ChEBI" id="CHEBI:18420"/>
    </ligand>
</feature>
<comment type="similarity">
    <text evidence="2">Belongs to the ribonuclease III family.</text>
</comment>
<dbReference type="SMART" id="SM00358">
    <property type="entry name" value="DSRM"/>
    <property type="match status" value="1"/>
</dbReference>
<sequence>MSKSNHQQRRPQRKGKKKLTLSPAHKAKFTDMLQQLDLSFQDEKLLIQAFTHSSYVNEHRIRSVNDNERLEFLGDAVLELAVSQHLFKGFPTMSEGEMTKLRAAIVCEASLANLAEGLQFGDLVLLGKGEEMTGGRRRPALLADVFEAFIGALYLDSGMDKVYTFLSKTVYPKINQGAFSHMMDFKSQLQEHVQRDSLGTLHYEIVEEKGPAHSREFVSQVYLNEGVLGKGQGRSKKEAEQHAAQQAIMKLAEENER</sequence>
<dbReference type="EC" id="3.1.26.3" evidence="9"/>
<comment type="caution">
    <text evidence="13">The sequence shown here is derived from an EMBL/GenBank/DDBJ whole genome shotgun (WGS) entry which is preliminary data.</text>
</comment>
<dbReference type="InterPro" id="IPR014720">
    <property type="entry name" value="dsRBD_dom"/>
</dbReference>
<reference evidence="14" key="1">
    <citation type="journal article" date="2019" name="Int. J. Syst. Evol. Microbiol.">
        <title>The Global Catalogue of Microorganisms (GCM) 10K type strain sequencing project: providing services to taxonomists for standard genome sequencing and annotation.</title>
        <authorList>
            <consortium name="The Broad Institute Genomics Platform"/>
            <consortium name="The Broad Institute Genome Sequencing Center for Infectious Disease"/>
            <person name="Wu L."/>
            <person name="Ma J."/>
        </authorList>
    </citation>
    <scope>NUCLEOTIDE SEQUENCE [LARGE SCALE GENOMIC DNA]</scope>
    <source>
        <strain evidence="14">CECT 7184</strain>
    </source>
</reference>
<dbReference type="InterPro" id="IPR036389">
    <property type="entry name" value="RNase_III_sf"/>
</dbReference>
<dbReference type="EMBL" id="JBHSOZ010000003">
    <property type="protein sequence ID" value="MFC5712180.1"/>
    <property type="molecule type" value="Genomic_DNA"/>
</dbReference>
<keyword evidence="6 9" id="KW-0255">Endonuclease</keyword>
<evidence type="ECO:0000256" key="9">
    <source>
        <dbReference type="HAMAP-Rule" id="MF_00104"/>
    </source>
</evidence>
<dbReference type="Pfam" id="PF00035">
    <property type="entry name" value="dsrm"/>
    <property type="match status" value="1"/>
</dbReference>
<dbReference type="InterPro" id="IPR011907">
    <property type="entry name" value="RNase_III"/>
</dbReference>
<dbReference type="Proteomes" id="UP001596142">
    <property type="component" value="Unassembled WGS sequence"/>
</dbReference>
<feature type="binding site" evidence="9">
    <location>
        <position position="71"/>
    </location>
    <ligand>
        <name>Mg(2+)</name>
        <dbReference type="ChEBI" id="CHEBI:18420"/>
    </ligand>
</feature>
<keyword evidence="7 9" id="KW-0378">Hydrolase</keyword>
<keyword evidence="14" id="KW-1185">Reference proteome</keyword>
<evidence type="ECO:0000256" key="2">
    <source>
        <dbReference type="ARBA" id="ARBA00010183"/>
    </source>
</evidence>